<comment type="caution">
    <text evidence="6">The sequence shown here is derived from an EMBL/GenBank/DDBJ whole genome shotgun (WGS) entry which is preliminary data.</text>
</comment>
<feature type="compositionally biased region" description="Polar residues" evidence="4">
    <location>
        <begin position="504"/>
        <end position="519"/>
    </location>
</feature>
<feature type="transmembrane region" description="Helical" evidence="5">
    <location>
        <begin position="369"/>
        <end position="387"/>
    </location>
</feature>
<organism evidence="6 7">
    <name type="scientific">Nocardioides vastitatis</name>
    <dbReference type="NCBI Taxonomy" id="2568655"/>
    <lineage>
        <taxon>Bacteria</taxon>
        <taxon>Bacillati</taxon>
        <taxon>Actinomycetota</taxon>
        <taxon>Actinomycetes</taxon>
        <taxon>Propionibacteriales</taxon>
        <taxon>Nocardioidaceae</taxon>
        <taxon>Nocardioides</taxon>
    </lineage>
</organism>
<feature type="region of interest" description="Disordered" evidence="4">
    <location>
        <begin position="492"/>
        <end position="527"/>
    </location>
</feature>
<reference evidence="7" key="1">
    <citation type="journal article" date="2019" name="Int. J. Syst. Evol. Microbiol.">
        <title>The Global Catalogue of Microorganisms (GCM) 10K type strain sequencing project: providing services to taxonomists for standard genome sequencing and annotation.</title>
        <authorList>
            <consortium name="The Broad Institute Genomics Platform"/>
            <consortium name="The Broad Institute Genome Sequencing Center for Infectious Disease"/>
            <person name="Wu L."/>
            <person name="Ma J."/>
        </authorList>
    </citation>
    <scope>NUCLEOTIDE SEQUENCE [LARGE SCALE GENOMIC DNA]</scope>
    <source>
        <strain evidence="7">YIM 94188</strain>
    </source>
</reference>
<dbReference type="PANTHER" id="PTHR12460">
    <property type="entry name" value="CYCLIN-DEPENDENT KINASE INHIBITOR-RELATED PROTEIN"/>
    <property type="match status" value="1"/>
</dbReference>
<evidence type="ECO:0000256" key="3">
    <source>
        <dbReference type="ARBA" id="ARBA00023136"/>
    </source>
</evidence>
<evidence type="ECO:0008006" key="8">
    <source>
        <dbReference type="Google" id="ProtNLM"/>
    </source>
</evidence>
<feature type="compositionally biased region" description="Gly residues" evidence="4">
    <location>
        <begin position="581"/>
        <end position="611"/>
    </location>
</feature>
<feature type="transmembrane region" description="Helical" evidence="5">
    <location>
        <begin position="399"/>
        <end position="420"/>
    </location>
</feature>
<feature type="region of interest" description="Disordered" evidence="4">
    <location>
        <begin position="567"/>
        <end position="694"/>
    </location>
</feature>
<feature type="compositionally biased region" description="Pro residues" evidence="4">
    <location>
        <begin position="615"/>
        <end position="630"/>
    </location>
</feature>
<name>A0ABW0ZIX6_9ACTN</name>
<evidence type="ECO:0000256" key="4">
    <source>
        <dbReference type="SAM" id="MobiDB-lite"/>
    </source>
</evidence>
<dbReference type="Pfam" id="PF04610">
    <property type="entry name" value="TrbL"/>
    <property type="match status" value="1"/>
</dbReference>
<dbReference type="Proteomes" id="UP001596072">
    <property type="component" value="Unassembled WGS sequence"/>
</dbReference>
<evidence type="ECO:0000256" key="2">
    <source>
        <dbReference type="ARBA" id="ARBA00022989"/>
    </source>
</evidence>
<evidence type="ECO:0000313" key="7">
    <source>
        <dbReference type="Proteomes" id="UP001596072"/>
    </source>
</evidence>
<feature type="transmembrane region" description="Helical" evidence="5">
    <location>
        <begin position="247"/>
        <end position="269"/>
    </location>
</feature>
<dbReference type="RefSeq" id="WP_378527612.1">
    <property type="nucleotide sequence ID" value="NZ_JBHSNS010000011.1"/>
</dbReference>
<keyword evidence="2 5" id="KW-1133">Transmembrane helix</keyword>
<gene>
    <name evidence="6" type="ORF">ACFPQB_18505</name>
</gene>
<proteinExistence type="predicted"/>
<feature type="transmembrane region" description="Helical" evidence="5">
    <location>
        <begin position="207"/>
        <end position="227"/>
    </location>
</feature>
<dbReference type="InterPro" id="IPR007688">
    <property type="entry name" value="Conjugal_tfr_TrbL/VirB6"/>
</dbReference>
<evidence type="ECO:0000313" key="6">
    <source>
        <dbReference type="EMBL" id="MFC5730919.1"/>
    </source>
</evidence>
<evidence type="ECO:0000256" key="1">
    <source>
        <dbReference type="ARBA" id="ARBA00022692"/>
    </source>
</evidence>
<protein>
    <recommendedName>
        <fullName evidence="8">Type IV secretion system protein</fullName>
    </recommendedName>
</protein>
<keyword evidence="3 5" id="KW-0472">Membrane</keyword>
<dbReference type="PANTHER" id="PTHR12460:SF38">
    <property type="entry name" value="KINETOPLAST-ASSOCIATED PROTEIN-LIKE PROTEIN"/>
    <property type="match status" value="1"/>
</dbReference>
<feature type="transmembrane region" description="Helical" evidence="5">
    <location>
        <begin position="440"/>
        <end position="459"/>
    </location>
</feature>
<accession>A0ABW0ZIX6</accession>
<keyword evidence="7" id="KW-1185">Reference proteome</keyword>
<evidence type="ECO:0000256" key="5">
    <source>
        <dbReference type="SAM" id="Phobius"/>
    </source>
</evidence>
<feature type="transmembrane region" description="Helical" evidence="5">
    <location>
        <begin position="289"/>
        <end position="310"/>
    </location>
</feature>
<dbReference type="EMBL" id="JBHSNS010000011">
    <property type="protein sequence ID" value="MFC5730919.1"/>
    <property type="molecule type" value="Genomic_DNA"/>
</dbReference>
<feature type="compositionally biased region" description="Gly residues" evidence="4">
    <location>
        <begin position="632"/>
        <end position="660"/>
    </location>
</feature>
<feature type="compositionally biased region" description="Gly residues" evidence="4">
    <location>
        <begin position="668"/>
        <end position="684"/>
    </location>
</feature>
<keyword evidence="1 5" id="KW-0812">Transmembrane</keyword>
<feature type="transmembrane region" description="Helical" evidence="5">
    <location>
        <begin position="343"/>
        <end position="363"/>
    </location>
</feature>
<sequence length="694" mass="67622">MSTADLFRRVTRLGIGALAVLVLATLLGAATTIQPPVAAAAELATSTAASTAASTAQVATVETTSQLPARPLKMGCLGPDELCDLGGDALECAEDPVDCGKDAAGGVKDEIEDQVEGVQECLENPSLTDCAKGVRGVVPGVGGCGLLDAICDAGLPGIGLPGVPGVPGIPGLPNVGDLFGAGIPGLGDIPNPFEAIGDVIAKAAADAWTAAMLAVWSSGLFVLRIVLTFSELFLTPDLREDGPGKGVYAFTLWLALALVVILAMIQLGAAAFKREGMGLARAFIGAGQFVLVCACWFGYCVMIVAACGAITKALMKSLLKVQTWPDWDPLGGLGVDDITEAGVATALAFLGIFLWIAAIGHVLVYLARAASLLVLVATGPLSAAGLVSDFTRSWFWKSLRWFHAAAFTPVLMVMVLGIGVQFANGVAAHLADGTAKAFGTVLPAVMTILISVVAPLALFKLLAFVDPGTPSGASFRQGMAIQGGLQGLLSGGGGAGGGSSAASTTDGNGRSSGEQSAEASTGDRFNKSTQGVLGSFGPVGQVFAAGLGMVSSAGAKATSLMSDETNQAGVGQSTYGPDFSGMGGRQSGQSGGQPGDQSGGTHPGSQIGGDDGSPLPTPPAPPASPTPPTLPTGGGPGGGAGGGSGGQGGGSGGQGGGGAGAAPKTPAAGGGGGGAAGGAGGAAAAGGAIPPVAV</sequence>